<dbReference type="EMBL" id="JAACXV010009622">
    <property type="protein sequence ID" value="KAF7275611.1"/>
    <property type="molecule type" value="Genomic_DNA"/>
</dbReference>
<evidence type="ECO:0000313" key="1">
    <source>
        <dbReference type="EMBL" id="KAF7275611.1"/>
    </source>
</evidence>
<organism evidence="1 2">
    <name type="scientific">Rhynchophorus ferrugineus</name>
    <name type="common">Red palm weevil</name>
    <name type="synonym">Curculio ferrugineus</name>
    <dbReference type="NCBI Taxonomy" id="354439"/>
    <lineage>
        <taxon>Eukaryota</taxon>
        <taxon>Metazoa</taxon>
        <taxon>Ecdysozoa</taxon>
        <taxon>Arthropoda</taxon>
        <taxon>Hexapoda</taxon>
        <taxon>Insecta</taxon>
        <taxon>Pterygota</taxon>
        <taxon>Neoptera</taxon>
        <taxon>Endopterygota</taxon>
        <taxon>Coleoptera</taxon>
        <taxon>Polyphaga</taxon>
        <taxon>Cucujiformia</taxon>
        <taxon>Curculionidae</taxon>
        <taxon>Dryophthorinae</taxon>
        <taxon>Rhynchophorus</taxon>
    </lineage>
</organism>
<comment type="caution">
    <text evidence="1">The sequence shown here is derived from an EMBL/GenBank/DDBJ whole genome shotgun (WGS) entry which is preliminary data.</text>
</comment>
<protein>
    <submittedName>
        <fullName evidence="1">Uncharacterized protein</fullName>
    </submittedName>
</protein>
<dbReference type="AlphaFoldDB" id="A0A834MBI2"/>
<reference evidence="1" key="1">
    <citation type="submission" date="2020-08" db="EMBL/GenBank/DDBJ databases">
        <title>Genome sequencing and assembly of the red palm weevil Rhynchophorus ferrugineus.</title>
        <authorList>
            <person name="Dias G.B."/>
            <person name="Bergman C.M."/>
            <person name="Manee M."/>
        </authorList>
    </citation>
    <scope>NUCLEOTIDE SEQUENCE</scope>
    <source>
        <strain evidence="1">AA-2017</strain>
        <tissue evidence="1">Whole larva</tissue>
    </source>
</reference>
<sequence>MMDIDISSGVTYLRDALKIVGPLSLRLYLSVQISTVLTCTRLQPGAPVCEGGKVDAEACGVEGVLVAAAFNYSPTSHPLLHLLSDCKHRKPKPETRNGLIFRKCTHTHTHKPTRNRLKVAAGLTVSVGIAPLRRW</sequence>
<gene>
    <name evidence="1" type="ORF">GWI33_011500</name>
</gene>
<accession>A0A834MBI2</accession>
<proteinExistence type="predicted"/>
<evidence type="ECO:0000313" key="2">
    <source>
        <dbReference type="Proteomes" id="UP000625711"/>
    </source>
</evidence>
<name>A0A834MBI2_RHYFE</name>
<dbReference type="Proteomes" id="UP000625711">
    <property type="component" value="Unassembled WGS sequence"/>
</dbReference>
<keyword evidence="2" id="KW-1185">Reference proteome</keyword>